<evidence type="ECO:0000313" key="2">
    <source>
        <dbReference type="EMBL" id="KAG9480933.1"/>
    </source>
</evidence>
<accession>A0A8J6K4T9</accession>
<evidence type="ECO:0000313" key="3">
    <source>
        <dbReference type="Proteomes" id="UP000770717"/>
    </source>
</evidence>
<protein>
    <submittedName>
        <fullName evidence="2">Uncharacterized protein</fullName>
    </submittedName>
</protein>
<keyword evidence="3" id="KW-1185">Reference proteome</keyword>
<gene>
    <name evidence="2" type="ORF">GDO78_010282</name>
</gene>
<name>A0A8J6K4T9_ELECQ</name>
<organism evidence="2 3">
    <name type="scientific">Eleutherodactylus coqui</name>
    <name type="common">Puerto Rican coqui</name>
    <dbReference type="NCBI Taxonomy" id="57060"/>
    <lineage>
        <taxon>Eukaryota</taxon>
        <taxon>Metazoa</taxon>
        <taxon>Chordata</taxon>
        <taxon>Craniata</taxon>
        <taxon>Vertebrata</taxon>
        <taxon>Euteleostomi</taxon>
        <taxon>Amphibia</taxon>
        <taxon>Batrachia</taxon>
        <taxon>Anura</taxon>
        <taxon>Neobatrachia</taxon>
        <taxon>Hyloidea</taxon>
        <taxon>Eleutherodactylidae</taxon>
        <taxon>Eleutherodactylinae</taxon>
        <taxon>Eleutherodactylus</taxon>
        <taxon>Eleutherodactylus</taxon>
    </lineage>
</organism>
<evidence type="ECO:0000256" key="1">
    <source>
        <dbReference type="SAM" id="MobiDB-lite"/>
    </source>
</evidence>
<feature type="compositionally biased region" description="Low complexity" evidence="1">
    <location>
        <begin position="64"/>
        <end position="80"/>
    </location>
</feature>
<reference evidence="2" key="1">
    <citation type="thesis" date="2020" institute="ProQuest LLC" country="789 East Eisenhower Parkway, Ann Arbor, MI, USA">
        <title>Comparative Genomics and Chromosome Evolution.</title>
        <authorList>
            <person name="Mudd A.B."/>
        </authorList>
    </citation>
    <scope>NUCLEOTIDE SEQUENCE</scope>
    <source>
        <strain evidence="2">HN-11 Male</strain>
        <tissue evidence="2">Kidney and liver</tissue>
    </source>
</reference>
<feature type="compositionally biased region" description="Polar residues" evidence="1">
    <location>
        <begin position="47"/>
        <end position="63"/>
    </location>
</feature>
<dbReference type="EMBL" id="WNTK01000006">
    <property type="protein sequence ID" value="KAG9480933.1"/>
    <property type="molecule type" value="Genomic_DNA"/>
</dbReference>
<comment type="caution">
    <text evidence="2">The sequence shown here is derived from an EMBL/GenBank/DDBJ whole genome shotgun (WGS) entry which is preliminary data.</text>
</comment>
<feature type="region of interest" description="Disordered" evidence="1">
    <location>
        <begin position="47"/>
        <end position="80"/>
    </location>
</feature>
<sequence length="80" mass="9199">MRRQLCNLVRSSSGVQYLKSGWKYYCASWLFSDLHSFDCWPCPSSSAMQPRSVTMSEGNSSFNSIPRSRWQSSSSMNPYQ</sequence>
<dbReference type="AlphaFoldDB" id="A0A8J6K4T9"/>
<proteinExistence type="predicted"/>
<dbReference type="Proteomes" id="UP000770717">
    <property type="component" value="Unassembled WGS sequence"/>
</dbReference>